<keyword evidence="1" id="KW-0812">Transmembrane</keyword>
<feature type="transmembrane region" description="Helical" evidence="1">
    <location>
        <begin position="172"/>
        <end position="194"/>
    </location>
</feature>
<dbReference type="NCBIfam" id="NF038403">
    <property type="entry name" value="perm_prefix_1"/>
    <property type="match status" value="1"/>
</dbReference>
<dbReference type="EMBL" id="CP048286">
    <property type="protein sequence ID" value="QHW32854.1"/>
    <property type="molecule type" value="Genomic_DNA"/>
</dbReference>
<accession>A0A6C0P2V0</accession>
<dbReference type="AlphaFoldDB" id="A0A6C0P2V0"/>
<dbReference type="Pfam" id="PF04892">
    <property type="entry name" value="VanZ"/>
    <property type="match status" value="1"/>
</dbReference>
<evidence type="ECO:0000259" key="2">
    <source>
        <dbReference type="Pfam" id="PF04892"/>
    </source>
</evidence>
<dbReference type="InterPro" id="IPR047928">
    <property type="entry name" value="Perm_prefix_1"/>
</dbReference>
<protein>
    <submittedName>
        <fullName evidence="3">VanZ family protein</fullName>
    </submittedName>
</protein>
<dbReference type="PANTHER" id="PTHR36834:SF1">
    <property type="entry name" value="INTEGRAL MEMBRANE PROTEIN"/>
    <property type="match status" value="1"/>
</dbReference>
<name>A0A6C0P2V0_9BACL</name>
<dbReference type="KEGG" id="prz:GZH47_19920"/>
<proteinExistence type="predicted"/>
<dbReference type="PANTHER" id="PTHR36834">
    <property type="entry name" value="MEMBRANE PROTEIN-RELATED"/>
    <property type="match status" value="1"/>
</dbReference>
<keyword evidence="4" id="KW-1185">Reference proteome</keyword>
<reference evidence="3 4" key="1">
    <citation type="submission" date="2020-02" db="EMBL/GenBank/DDBJ databases">
        <title>Paenibacillus sp. nov., isolated from rhizosphere soil of tomato.</title>
        <authorList>
            <person name="Weon H.-Y."/>
            <person name="Lee S.A."/>
        </authorList>
    </citation>
    <scope>NUCLEOTIDE SEQUENCE [LARGE SCALE GENOMIC DNA]</scope>
    <source>
        <strain evidence="3 4">14171R-81</strain>
    </source>
</reference>
<gene>
    <name evidence="3" type="ORF">GZH47_19920</name>
</gene>
<feature type="transmembrane region" description="Helical" evidence="1">
    <location>
        <begin position="141"/>
        <end position="163"/>
    </location>
</feature>
<organism evidence="3 4">
    <name type="scientific">Paenibacillus rhizovicinus</name>
    <dbReference type="NCBI Taxonomy" id="2704463"/>
    <lineage>
        <taxon>Bacteria</taxon>
        <taxon>Bacillati</taxon>
        <taxon>Bacillota</taxon>
        <taxon>Bacilli</taxon>
        <taxon>Bacillales</taxon>
        <taxon>Paenibacillaceae</taxon>
        <taxon>Paenibacillus</taxon>
    </lineage>
</organism>
<sequence>MNPFEGYLQRILQGVEASDEVKRELRDEFNDHLEQLRADFAAKGVPDEFAVKLAISDFGDSGLVGALMNHAISPYRKWLRRFAWMAMAVYALEVVHMLLLNSYRTTQRHYIKDMAPRPNFTPFKSIQLYVSDYHKYNFDTWFFNIFGNMLIFVPLGFLLPILFTGTRKLHRILLCSLLGSLAIELSQLATKLGFFDVDDLILNTAGGVSGFAVWVAVAKGAGWFTRKRRPQRA</sequence>
<evidence type="ECO:0000313" key="3">
    <source>
        <dbReference type="EMBL" id="QHW32854.1"/>
    </source>
</evidence>
<feature type="transmembrane region" description="Helical" evidence="1">
    <location>
        <begin position="82"/>
        <end position="100"/>
    </location>
</feature>
<keyword evidence="1" id="KW-0472">Membrane</keyword>
<dbReference type="InterPro" id="IPR006976">
    <property type="entry name" value="VanZ-like"/>
</dbReference>
<keyword evidence="1" id="KW-1133">Transmembrane helix</keyword>
<evidence type="ECO:0000313" key="4">
    <source>
        <dbReference type="Proteomes" id="UP000479114"/>
    </source>
</evidence>
<evidence type="ECO:0000256" key="1">
    <source>
        <dbReference type="SAM" id="Phobius"/>
    </source>
</evidence>
<dbReference type="InterPro" id="IPR053150">
    <property type="entry name" value="Teicoplanin_resist-assoc"/>
</dbReference>
<dbReference type="Proteomes" id="UP000479114">
    <property type="component" value="Chromosome"/>
</dbReference>
<dbReference type="RefSeq" id="WP_162642695.1">
    <property type="nucleotide sequence ID" value="NZ_CP048286.1"/>
</dbReference>
<feature type="transmembrane region" description="Helical" evidence="1">
    <location>
        <begin position="200"/>
        <end position="224"/>
    </location>
</feature>
<feature type="domain" description="VanZ-like" evidence="2">
    <location>
        <begin position="88"/>
        <end position="215"/>
    </location>
</feature>